<keyword evidence="6 7" id="KW-0862">Zinc</keyword>
<comment type="caution">
    <text evidence="10">The sequence shown here is derived from an EMBL/GenBank/DDBJ whole genome shotgun (WGS) entry which is preliminary data.</text>
</comment>
<dbReference type="InterPro" id="IPR051524">
    <property type="entry name" value="BHMT"/>
</dbReference>
<dbReference type="Gene3D" id="3.20.20.330">
    <property type="entry name" value="Homocysteine-binding-like domain"/>
    <property type="match status" value="1"/>
</dbReference>
<dbReference type="PIRSF" id="PIRSF037505">
    <property type="entry name" value="Betaine_HMT"/>
    <property type="match status" value="1"/>
</dbReference>
<comment type="pathway">
    <text evidence="2">Amino-acid biosynthesis; L-methionine biosynthesis via de novo pathway; L-methionine from L-homocysteine (BhmT route): step 1/1.</text>
</comment>
<feature type="domain" description="Hcy-binding" evidence="9">
    <location>
        <begin position="1"/>
        <end position="303"/>
    </location>
</feature>
<proteinExistence type="predicted"/>
<dbReference type="PANTHER" id="PTHR46120">
    <property type="entry name" value="BETAINE--HOMOCYSTEINE S-METHYLTRANSFERASE 1"/>
    <property type="match status" value="1"/>
</dbReference>
<dbReference type="InterPro" id="IPR017226">
    <property type="entry name" value="BHMT-like"/>
</dbReference>
<evidence type="ECO:0000256" key="8">
    <source>
        <dbReference type="SAM" id="MobiDB-lite"/>
    </source>
</evidence>
<feature type="binding site" evidence="7">
    <location>
        <position position="289"/>
    </location>
    <ligand>
        <name>Zn(2+)</name>
        <dbReference type="ChEBI" id="CHEBI:29105"/>
    </ligand>
</feature>
<gene>
    <name evidence="10" type="ORF">CVLEPA_LOCUS23522</name>
</gene>
<feature type="region of interest" description="Disordered" evidence="8">
    <location>
        <begin position="327"/>
        <end position="362"/>
    </location>
</feature>
<protein>
    <recommendedName>
        <fullName evidence="9">Hcy-binding domain-containing protein</fullName>
    </recommendedName>
</protein>
<name>A0ABP0GGU1_CLALP</name>
<evidence type="ECO:0000256" key="4">
    <source>
        <dbReference type="ARBA" id="ARBA00022679"/>
    </source>
</evidence>
<keyword evidence="11" id="KW-1185">Reference proteome</keyword>
<evidence type="ECO:0000256" key="7">
    <source>
        <dbReference type="PROSITE-ProRule" id="PRU00333"/>
    </source>
</evidence>
<evidence type="ECO:0000256" key="1">
    <source>
        <dbReference type="ARBA" id="ARBA00001947"/>
    </source>
</evidence>
<reference evidence="10 11" key="1">
    <citation type="submission" date="2024-02" db="EMBL/GenBank/DDBJ databases">
        <authorList>
            <person name="Daric V."/>
            <person name="Darras S."/>
        </authorList>
    </citation>
    <scope>NUCLEOTIDE SEQUENCE [LARGE SCALE GENOMIC DNA]</scope>
</reference>
<dbReference type="PANTHER" id="PTHR46120:SF4">
    <property type="entry name" value="HCY-BINDING DOMAIN-CONTAINING PROTEIN"/>
    <property type="match status" value="1"/>
</dbReference>
<organism evidence="10 11">
    <name type="scientific">Clavelina lepadiformis</name>
    <name type="common">Light-bulb sea squirt</name>
    <name type="synonym">Ascidia lepadiformis</name>
    <dbReference type="NCBI Taxonomy" id="159417"/>
    <lineage>
        <taxon>Eukaryota</taxon>
        <taxon>Metazoa</taxon>
        <taxon>Chordata</taxon>
        <taxon>Tunicata</taxon>
        <taxon>Ascidiacea</taxon>
        <taxon>Aplousobranchia</taxon>
        <taxon>Clavelinidae</taxon>
        <taxon>Clavelina</taxon>
    </lineage>
</organism>
<accession>A0ABP0GGU1</accession>
<dbReference type="InterPro" id="IPR003726">
    <property type="entry name" value="HCY_dom"/>
</dbReference>
<evidence type="ECO:0000313" key="11">
    <source>
        <dbReference type="Proteomes" id="UP001642483"/>
    </source>
</evidence>
<dbReference type="InterPro" id="IPR036589">
    <property type="entry name" value="HCY_dom_sf"/>
</dbReference>
<dbReference type="EMBL" id="CAWYQH010000119">
    <property type="protein sequence ID" value="CAK8690983.1"/>
    <property type="molecule type" value="Genomic_DNA"/>
</dbReference>
<dbReference type="Proteomes" id="UP001642483">
    <property type="component" value="Unassembled WGS sequence"/>
</dbReference>
<dbReference type="SUPFAM" id="SSF82282">
    <property type="entry name" value="Homocysteine S-methyltransferase"/>
    <property type="match status" value="1"/>
</dbReference>
<evidence type="ECO:0000256" key="6">
    <source>
        <dbReference type="ARBA" id="ARBA00022833"/>
    </source>
</evidence>
<keyword evidence="5 7" id="KW-0479">Metal-binding</keyword>
<comment type="cofactor">
    <cofactor evidence="1 7">
        <name>Zn(2+)</name>
        <dbReference type="ChEBI" id="CHEBI:29105"/>
    </cofactor>
</comment>
<evidence type="ECO:0000259" key="9">
    <source>
        <dbReference type="PROSITE" id="PS50970"/>
    </source>
</evidence>
<feature type="binding site" evidence="7">
    <location>
        <position position="288"/>
    </location>
    <ligand>
        <name>Zn(2+)</name>
        <dbReference type="ChEBI" id="CHEBI:29105"/>
    </ligand>
</feature>
<dbReference type="Pfam" id="PF02574">
    <property type="entry name" value="S-methyl_trans"/>
    <property type="match status" value="1"/>
</dbReference>
<feature type="binding site" evidence="7">
    <location>
        <position position="204"/>
    </location>
    <ligand>
        <name>Zn(2+)</name>
        <dbReference type="ChEBI" id="CHEBI:29105"/>
    </ligand>
</feature>
<evidence type="ECO:0000313" key="10">
    <source>
        <dbReference type="EMBL" id="CAK8690983.1"/>
    </source>
</evidence>
<dbReference type="PROSITE" id="PS50970">
    <property type="entry name" value="HCY"/>
    <property type="match status" value="1"/>
</dbReference>
<sequence length="362" mass="40268">MKDILQRLAEGPIVGDGSMCMTLEKRGYCSAGLWSPEAVLLYPEAVKQLLREYMRAGADVLQTPCFYSCEGRLRRGNTTFTSNEINDAACKMTHEIANEGQDVLVCGGLSPVETYAPGKDLSAARREFEAQLEVFIKHDVDFLLAEFFNYIEELELCIDVMKKANKPIAVSMRIGPNPDHSDVSLEECTVRMAKAGADIIGLNCMYDIDTMLNALKRMKTALDIAGLSVYLMCQPLGWRCPDVDNEKEGYISLVEAPLAMEPRALTRGEVHKFARSAYELGVRYIGGCCGMEPHHIRAISHELAEERKKDPPVNDMCPPFTTLIGSSMRNHQKKGSKEFWLNVKPGSGRPHSSAYSEIESTE</sequence>
<evidence type="ECO:0000256" key="2">
    <source>
        <dbReference type="ARBA" id="ARBA00005137"/>
    </source>
</evidence>
<evidence type="ECO:0000256" key="5">
    <source>
        <dbReference type="ARBA" id="ARBA00022723"/>
    </source>
</evidence>
<keyword evidence="4 7" id="KW-0808">Transferase</keyword>
<keyword evidence="3 7" id="KW-0489">Methyltransferase</keyword>
<evidence type="ECO:0000256" key="3">
    <source>
        <dbReference type="ARBA" id="ARBA00022603"/>
    </source>
</evidence>